<evidence type="ECO:0000313" key="2">
    <source>
        <dbReference type="Proteomes" id="UP000663859"/>
    </source>
</evidence>
<protein>
    <submittedName>
        <fullName evidence="1">Uncharacterized protein</fullName>
    </submittedName>
</protein>
<dbReference type="Proteomes" id="UP000663859">
    <property type="component" value="Unassembled WGS sequence"/>
</dbReference>
<keyword evidence="2" id="KW-1185">Reference proteome</keyword>
<proteinExistence type="predicted"/>
<reference evidence="1" key="1">
    <citation type="submission" date="2021-02" db="EMBL/GenBank/DDBJ databases">
        <authorList>
            <person name="Cremers G."/>
            <person name="Picone N."/>
        </authorList>
    </citation>
    <scope>NUCLEOTIDE SEQUENCE</scope>
    <source>
        <strain evidence="1">PQ17</strain>
    </source>
</reference>
<dbReference type="EMBL" id="CAJNOB010000012">
    <property type="protein sequence ID" value="CAF0695773.1"/>
    <property type="molecule type" value="Genomic_DNA"/>
</dbReference>
<organism evidence="1 2">
    <name type="scientific">Candidatus Methylacidithermus pantelleriae</name>
    <dbReference type="NCBI Taxonomy" id="2744239"/>
    <lineage>
        <taxon>Bacteria</taxon>
        <taxon>Pseudomonadati</taxon>
        <taxon>Verrucomicrobiota</taxon>
        <taxon>Methylacidiphilae</taxon>
        <taxon>Methylacidiphilales</taxon>
        <taxon>Methylacidiphilaceae</taxon>
        <taxon>Candidatus Methylacidithermus</taxon>
    </lineage>
</organism>
<dbReference type="AlphaFoldDB" id="A0A8J2FVU2"/>
<evidence type="ECO:0000313" key="1">
    <source>
        <dbReference type="EMBL" id="CAF0695773.1"/>
    </source>
</evidence>
<comment type="caution">
    <text evidence="1">The sequence shown here is derived from an EMBL/GenBank/DDBJ whole genome shotgun (WGS) entry which is preliminary data.</text>
</comment>
<sequence>MLEDCVRSFEPGSNLWVVILKVTKDVRISGR</sequence>
<name>A0A8J2FVU2_9BACT</name>
<accession>A0A8J2FVU2</accession>
<gene>
    <name evidence="1" type="ORF">MPNT_20007</name>
</gene>